<dbReference type="GeneID" id="63774740"/>
<sequence>MKLRTKSNASPKYLRLTIRLNQHTATEIDLSTRQSYPCPLLEYLQQGNDWNSGTRAVGGFASASAPSGKRVGNSFQLQRKWRSWNSTTVVFAIKQGRGDDVCRYLVDGGSSSTALGSAPAVVDASMGSLQVCEVCGSTVPRAPTACRPSHTKPHNTEVVVQSQSTDHGAATMDLEPWTNGHPPYTAQVEQQQRQTLMGQKG</sequence>
<name>A0A1Y2DTT6_9PEZI</name>
<dbReference type="RefSeq" id="XP_040714400.1">
    <property type="nucleotide sequence ID" value="XM_040858528.1"/>
</dbReference>
<dbReference type="InParanoid" id="A0A1Y2DTT6"/>
<dbReference type="EMBL" id="MCFJ01000009">
    <property type="protein sequence ID" value="ORY62564.1"/>
    <property type="molecule type" value="Genomic_DNA"/>
</dbReference>
<dbReference type="Proteomes" id="UP000193689">
    <property type="component" value="Unassembled WGS sequence"/>
</dbReference>
<evidence type="ECO:0000256" key="1">
    <source>
        <dbReference type="SAM" id="MobiDB-lite"/>
    </source>
</evidence>
<feature type="compositionally biased region" description="Polar residues" evidence="1">
    <location>
        <begin position="187"/>
        <end position="201"/>
    </location>
</feature>
<evidence type="ECO:0000313" key="3">
    <source>
        <dbReference type="Proteomes" id="UP000193689"/>
    </source>
</evidence>
<proteinExistence type="predicted"/>
<dbReference type="AlphaFoldDB" id="A0A1Y2DTT6"/>
<protein>
    <submittedName>
        <fullName evidence="2">Uncharacterized protein</fullName>
    </submittedName>
</protein>
<gene>
    <name evidence="2" type="ORF">BCR38DRAFT_410963</name>
</gene>
<organism evidence="2 3">
    <name type="scientific">Pseudomassariella vexata</name>
    <dbReference type="NCBI Taxonomy" id="1141098"/>
    <lineage>
        <taxon>Eukaryota</taxon>
        <taxon>Fungi</taxon>
        <taxon>Dikarya</taxon>
        <taxon>Ascomycota</taxon>
        <taxon>Pezizomycotina</taxon>
        <taxon>Sordariomycetes</taxon>
        <taxon>Xylariomycetidae</taxon>
        <taxon>Amphisphaeriales</taxon>
        <taxon>Pseudomassariaceae</taxon>
        <taxon>Pseudomassariella</taxon>
    </lineage>
</organism>
<reference evidence="2 3" key="1">
    <citation type="submission" date="2016-07" db="EMBL/GenBank/DDBJ databases">
        <title>Pervasive Adenine N6-methylation of Active Genes in Fungi.</title>
        <authorList>
            <consortium name="DOE Joint Genome Institute"/>
            <person name="Mondo S.J."/>
            <person name="Dannebaum R.O."/>
            <person name="Kuo R.C."/>
            <person name="Labutti K."/>
            <person name="Haridas S."/>
            <person name="Kuo A."/>
            <person name="Salamov A."/>
            <person name="Ahrendt S.R."/>
            <person name="Lipzen A."/>
            <person name="Sullivan W."/>
            <person name="Andreopoulos W.B."/>
            <person name="Clum A."/>
            <person name="Lindquist E."/>
            <person name="Daum C."/>
            <person name="Ramamoorthy G.K."/>
            <person name="Gryganskyi A."/>
            <person name="Culley D."/>
            <person name="Magnuson J.K."/>
            <person name="James T.Y."/>
            <person name="O'Malley M.A."/>
            <person name="Stajich J.E."/>
            <person name="Spatafora J.W."/>
            <person name="Visel A."/>
            <person name="Grigoriev I.V."/>
        </authorList>
    </citation>
    <scope>NUCLEOTIDE SEQUENCE [LARGE SCALE GENOMIC DNA]</scope>
    <source>
        <strain evidence="2 3">CBS 129021</strain>
    </source>
</reference>
<feature type="region of interest" description="Disordered" evidence="1">
    <location>
        <begin position="178"/>
        <end position="201"/>
    </location>
</feature>
<keyword evidence="3" id="KW-1185">Reference proteome</keyword>
<evidence type="ECO:0000313" key="2">
    <source>
        <dbReference type="EMBL" id="ORY62564.1"/>
    </source>
</evidence>
<comment type="caution">
    <text evidence="2">The sequence shown here is derived from an EMBL/GenBank/DDBJ whole genome shotgun (WGS) entry which is preliminary data.</text>
</comment>
<accession>A0A1Y2DTT6</accession>